<organism evidence="3 4">
    <name type="scientific">Celeribacter indicus</name>
    <dbReference type="NCBI Taxonomy" id="1208324"/>
    <lineage>
        <taxon>Bacteria</taxon>
        <taxon>Pseudomonadati</taxon>
        <taxon>Pseudomonadota</taxon>
        <taxon>Alphaproteobacteria</taxon>
        <taxon>Rhodobacterales</taxon>
        <taxon>Roseobacteraceae</taxon>
        <taxon>Celeribacter</taxon>
    </lineage>
</organism>
<feature type="transmembrane region" description="Helical" evidence="2">
    <location>
        <begin position="20"/>
        <end position="39"/>
    </location>
</feature>
<dbReference type="AlphaFoldDB" id="A0A0B5DVJ4"/>
<gene>
    <name evidence="3" type="ORF">P73_0460</name>
</gene>
<dbReference type="KEGG" id="cid:P73_0460"/>
<name>A0A0B5DVJ4_9RHOB</name>
<dbReference type="STRING" id="1208324.P73_0460"/>
<sequence>MARNDSYSNTPRSSSGNGGIYFVLGAIVVAIGVIIYLVAGGDADLTSGTEAPSSVNITNEAPDGADAGLTIDTDDGAAVTTDEEGTVAPEPAPEPAPAPVPPAE</sequence>
<dbReference type="EMBL" id="CP004393">
    <property type="protein sequence ID" value="AJE45175.1"/>
    <property type="molecule type" value="Genomic_DNA"/>
</dbReference>
<dbReference type="HOGENOM" id="CLU_2245091_0_0_5"/>
<evidence type="ECO:0000313" key="4">
    <source>
        <dbReference type="Proteomes" id="UP000031521"/>
    </source>
</evidence>
<dbReference type="Proteomes" id="UP000031521">
    <property type="component" value="Chromosome"/>
</dbReference>
<feature type="compositionally biased region" description="Polar residues" evidence="1">
    <location>
        <begin position="46"/>
        <end position="59"/>
    </location>
</feature>
<evidence type="ECO:0000313" key="3">
    <source>
        <dbReference type="EMBL" id="AJE45175.1"/>
    </source>
</evidence>
<evidence type="ECO:0000256" key="2">
    <source>
        <dbReference type="SAM" id="Phobius"/>
    </source>
</evidence>
<reference evidence="3 4" key="1">
    <citation type="journal article" date="2014" name="Int. J. Syst. Evol. Microbiol.">
        <title>Celeribacter indicus sp. nov., a polycyclic aromatic hydrocarbon-degrading bacterium from deep-sea sediment and reclassification of Huaishuia halophila as Celeribacter halophilus comb. nov.</title>
        <authorList>
            <person name="Lai Q."/>
            <person name="Cao J."/>
            <person name="Yuan J."/>
            <person name="Li F."/>
            <person name="Shao Z."/>
        </authorList>
    </citation>
    <scope>NUCLEOTIDE SEQUENCE [LARGE SCALE GENOMIC DNA]</scope>
    <source>
        <strain evidence="3">P73</strain>
    </source>
</reference>
<keyword evidence="2" id="KW-0472">Membrane</keyword>
<protein>
    <submittedName>
        <fullName evidence="3">Uncharacterized protein</fullName>
    </submittedName>
</protein>
<feature type="compositionally biased region" description="Pro residues" evidence="1">
    <location>
        <begin position="90"/>
        <end position="104"/>
    </location>
</feature>
<evidence type="ECO:0000256" key="1">
    <source>
        <dbReference type="SAM" id="MobiDB-lite"/>
    </source>
</evidence>
<proteinExistence type="predicted"/>
<keyword evidence="4" id="KW-1185">Reference proteome</keyword>
<keyword evidence="2" id="KW-0812">Transmembrane</keyword>
<feature type="region of interest" description="Disordered" evidence="1">
    <location>
        <begin position="45"/>
        <end position="104"/>
    </location>
</feature>
<dbReference type="RefSeq" id="WP_043868289.1">
    <property type="nucleotide sequence ID" value="NZ_CP004393.1"/>
</dbReference>
<accession>A0A0B5DVJ4</accession>
<keyword evidence="2" id="KW-1133">Transmembrane helix</keyword>